<dbReference type="AlphaFoldDB" id="A0A3P1VDR6"/>
<proteinExistence type="predicted"/>
<keyword evidence="2" id="KW-1185">Reference proteome</keyword>
<gene>
    <name evidence="1" type="ORF">EII38_03925</name>
</gene>
<sequence length="136" mass="16454">MDWEKMETLEKKGFKGYIRPRRDDDYELAEDFQRDKFARRMLQIIFSLLIVSESYHFFQLQKEELFRLDDWSNEALLEAIYEALTKDSWPLYLYLENQNSLLVLNKSQACPIYSQNEVWLETLKEQLETHGLAFEI</sequence>
<organism evidence="1 2">
    <name type="scientific">Streptococcus minor</name>
    <dbReference type="NCBI Taxonomy" id="229549"/>
    <lineage>
        <taxon>Bacteria</taxon>
        <taxon>Bacillati</taxon>
        <taxon>Bacillota</taxon>
        <taxon>Bacilli</taxon>
        <taxon>Lactobacillales</taxon>
        <taxon>Streptococcaceae</taxon>
        <taxon>Streptococcus</taxon>
    </lineage>
</organism>
<dbReference type="Proteomes" id="UP000281771">
    <property type="component" value="Unassembled WGS sequence"/>
</dbReference>
<dbReference type="EMBL" id="RQZA01000002">
    <property type="protein sequence ID" value="RRD31908.1"/>
    <property type="molecule type" value="Genomic_DNA"/>
</dbReference>
<protein>
    <submittedName>
        <fullName evidence="1">Uncharacterized protein</fullName>
    </submittedName>
</protein>
<dbReference type="STRING" id="1123309.GCA_000377005_01141"/>
<reference evidence="1 2" key="1">
    <citation type="submission" date="2018-11" db="EMBL/GenBank/DDBJ databases">
        <title>Genomes From Bacteria Associated with the Canine Oral Cavity: a Test Case for Automated Genome-Based Taxonomic Assignment.</title>
        <authorList>
            <person name="Coil D.A."/>
            <person name="Jospin G."/>
            <person name="Darling A.E."/>
            <person name="Wallis C."/>
            <person name="Davis I.J."/>
            <person name="Harris S."/>
            <person name="Eisen J.A."/>
            <person name="Holcombe L.J."/>
            <person name="O'Flynn C."/>
        </authorList>
    </citation>
    <scope>NUCLEOTIDE SEQUENCE [LARGE SCALE GENOMIC DNA]</scope>
    <source>
        <strain evidence="1 2">OH4621_COT-116</strain>
    </source>
</reference>
<name>A0A3P1VDR6_9STRE</name>
<evidence type="ECO:0000313" key="2">
    <source>
        <dbReference type="Proteomes" id="UP000281771"/>
    </source>
</evidence>
<evidence type="ECO:0000313" key="1">
    <source>
        <dbReference type="EMBL" id="RRD31908.1"/>
    </source>
</evidence>
<accession>A0A3P1VDR6</accession>
<comment type="caution">
    <text evidence="1">The sequence shown here is derived from an EMBL/GenBank/DDBJ whole genome shotgun (WGS) entry which is preliminary data.</text>
</comment>
<dbReference type="RefSeq" id="WP_018167058.1">
    <property type="nucleotide sequence ID" value="NZ_RQZA01000002.1"/>
</dbReference>